<feature type="region of interest" description="Disordered" evidence="1">
    <location>
        <begin position="246"/>
        <end position="270"/>
    </location>
</feature>
<dbReference type="InterPro" id="IPR045030">
    <property type="entry name" value="LYSM1-4"/>
</dbReference>
<dbReference type="CDD" id="cd00118">
    <property type="entry name" value="LysM"/>
    <property type="match status" value="1"/>
</dbReference>
<dbReference type="EMBL" id="CP136897">
    <property type="protein sequence ID" value="WOL16871.1"/>
    <property type="molecule type" value="Genomic_DNA"/>
</dbReference>
<feature type="region of interest" description="Disordered" evidence="1">
    <location>
        <begin position="1"/>
        <end position="46"/>
    </location>
</feature>
<dbReference type="PANTHER" id="PTHR20932">
    <property type="entry name" value="LYSM AND PUTATIVE PEPTIDOGLYCAN-BINDING DOMAIN-CONTAINING PROTEIN"/>
    <property type="match status" value="1"/>
</dbReference>
<feature type="domain" description="LysM" evidence="2">
    <location>
        <begin position="54"/>
        <end position="98"/>
    </location>
</feature>
<evidence type="ECO:0000259" key="2">
    <source>
        <dbReference type="PROSITE" id="PS51782"/>
    </source>
</evidence>
<dbReference type="Gene3D" id="3.10.350.10">
    <property type="entry name" value="LysM domain"/>
    <property type="match status" value="1"/>
</dbReference>
<feature type="compositionally biased region" description="Low complexity" evidence="1">
    <location>
        <begin position="31"/>
        <end position="46"/>
    </location>
</feature>
<gene>
    <name evidence="3" type="ORF">Cni_G25659</name>
</gene>
<name>A0AAQ3L281_9LILI</name>
<evidence type="ECO:0000313" key="4">
    <source>
        <dbReference type="Proteomes" id="UP001327560"/>
    </source>
</evidence>
<dbReference type="InterPro" id="IPR018392">
    <property type="entry name" value="LysM"/>
</dbReference>
<dbReference type="PANTHER" id="PTHR20932:SF36">
    <property type="entry name" value="OS03G0110600 PROTEIN"/>
    <property type="match status" value="1"/>
</dbReference>
<dbReference type="SUPFAM" id="SSF54106">
    <property type="entry name" value="LysM domain"/>
    <property type="match status" value="1"/>
</dbReference>
<dbReference type="InterPro" id="IPR036779">
    <property type="entry name" value="LysM_dom_sf"/>
</dbReference>
<dbReference type="PROSITE" id="PS51782">
    <property type="entry name" value="LYSM"/>
    <property type="match status" value="1"/>
</dbReference>
<dbReference type="Proteomes" id="UP001327560">
    <property type="component" value="Chromosome 8"/>
</dbReference>
<organism evidence="3 4">
    <name type="scientific">Canna indica</name>
    <name type="common">Indian-shot</name>
    <dbReference type="NCBI Taxonomy" id="4628"/>
    <lineage>
        <taxon>Eukaryota</taxon>
        <taxon>Viridiplantae</taxon>
        <taxon>Streptophyta</taxon>
        <taxon>Embryophyta</taxon>
        <taxon>Tracheophyta</taxon>
        <taxon>Spermatophyta</taxon>
        <taxon>Magnoliopsida</taxon>
        <taxon>Liliopsida</taxon>
        <taxon>Zingiberales</taxon>
        <taxon>Cannaceae</taxon>
        <taxon>Canna</taxon>
    </lineage>
</organism>
<protein>
    <recommendedName>
        <fullName evidence="2">LysM domain-containing protein</fullName>
    </recommendedName>
</protein>
<feature type="compositionally biased region" description="Low complexity" evidence="1">
    <location>
        <begin position="249"/>
        <end position="259"/>
    </location>
</feature>
<dbReference type="SMART" id="SM00257">
    <property type="entry name" value="LysM"/>
    <property type="match status" value="1"/>
</dbReference>
<reference evidence="3 4" key="1">
    <citation type="submission" date="2023-10" db="EMBL/GenBank/DDBJ databases">
        <title>Chromosome-scale genome assembly provides insights into flower coloration mechanisms of Canna indica.</title>
        <authorList>
            <person name="Li C."/>
        </authorList>
    </citation>
    <scope>NUCLEOTIDE SEQUENCE [LARGE SCALE GENOMIC DNA]</scope>
    <source>
        <tissue evidence="3">Flower</tissue>
    </source>
</reference>
<accession>A0AAQ3L281</accession>
<keyword evidence="4" id="KW-1185">Reference proteome</keyword>
<proteinExistence type="predicted"/>
<evidence type="ECO:0000256" key="1">
    <source>
        <dbReference type="SAM" id="MobiDB-lite"/>
    </source>
</evidence>
<evidence type="ECO:0000313" key="3">
    <source>
        <dbReference type="EMBL" id="WOL16871.1"/>
    </source>
</evidence>
<dbReference type="AlphaFoldDB" id="A0AAQ3L281"/>
<sequence length="347" mass="37505">MQAERAQRSSQLFADGSLDGTVSHSRESGISMTPASSSSCPLSPSDSTSSVNYIEHRVSKMDTLPGIAIKYGVEVADIKRLNGLVTDIEMFAHKILRIPLPGRHPPSPCLPNGSAANGNCSEEHTPSRLSKDLLDLFHTFNLTTPPSKVSPAMSNLQAYYGLAPLPNSPVLEGTEMPVHRSNGRRLDDEFLPTEPPNGFSQKNGGITKVKANLETAEGNEIEKSIRRRQKNDVNLSFGTPEMLLKEDNSNGFSGSKGKSLAVRPKSGSRTDTDMVYQNAISNGDSSLTDGFVSVRKSSSTSSLQESENSSSTWLTSKWSLKPEVLAKPLFDGLPKPITAWMNKAALD</sequence>
<dbReference type="Pfam" id="PF01476">
    <property type="entry name" value="LysM"/>
    <property type="match status" value="1"/>
</dbReference>
<feature type="region of interest" description="Disordered" evidence="1">
    <location>
        <begin position="107"/>
        <end position="126"/>
    </location>
</feature>